<evidence type="ECO:0000313" key="1">
    <source>
        <dbReference type="EMBL" id="KAI3373784.1"/>
    </source>
</evidence>
<comment type="caution">
    <text evidence="1">The sequence shown here is derived from an EMBL/GenBank/DDBJ whole genome shotgun (WGS) entry which is preliminary data.</text>
</comment>
<gene>
    <name evidence="1" type="ORF">L3Q82_022360</name>
</gene>
<name>A0ACB8X1B8_9TELE</name>
<proteinExistence type="predicted"/>
<dbReference type="EMBL" id="CM041534">
    <property type="protein sequence ID" value="KAI3373784.1"/>
    <property type="molecule type" value="Genomic_DNA"/>
</dbReference>
<keyword evidence="2" id="KW-1185">Reference proteome</keyword>
<protein>
    <submittedName>
        <fullName evidence="1">Uncharacterized protein</fullName>
    </submittedName>
</protein>
<dbReference type="Proteomes" id="UP000831701">
    <property type="component" value="Chromosome 4"/>
</dbReference>
<accession>A0ACB8X1B8</accession>
<evidence type="ECO:0000313" key="2">
    <source>
        <dbReference type="Proteomes" id="UP000831701"/>
    </source>
</evidence>
<reference evidence="1" key="1">
    <citation type="submission" date="2022-04" db="EMBL/GenBank/DDBJ databases">
        <title>Jade perch genome.</title>
        <authorList>
            <person name="Chao B."/>
        </authorList>
    </citation>
    <scope>NUCLEOTIDE SEQUENCE</scope>
    <source>
        <strain evidence="1">CB-2022</strain>
    </source>
</reference>
<organism evidence="1 2">
    <name type="scientific">Scortum barcoo</name>
    <name type="common">barcoo grunter</name>
    <dbReference type="NCBI Taxonomy" id="214431"/>
    <lineage>
        <taxon>Eukaryota</taxon>
        <taxon>Metazoa</taxon>
        <taxon>Chordata</taxon>
        <taxon>Craniata</taxon>
        <taxon>Vertebrata</taxon>
        <taxon>Euteleostomi</taxon>
        <taxon>Actinopterygii</taxon>
        <taxon>Neopterygii</taxon>
        <taxon>Teleostei</taxon>
        <taxon>Neoteleostei</taxon>
        <taxon>Acanthomorphata</taxon>
        <taxon>Eupercaria</taxon>
        <taxon>Centrarchiformes</taxon>
        <taxon>Terapontoidei</taxon>
        <taxon>Terapontidae</taxon>
        <taxon>Scortum</taxon>
    </lineage>
</organism>
<sequence>MATRVLQTVGKGLKQSRNGLQMGGQVTVVVRSLSGFREDSWFKSLFVRKVDPRKDAHSHLLAKKEDNNLYKIQFHNVKPECLDAYNELCENVLPSIHADPEYPCELVGTWNTWYGEQDQAVHLWRYRGGYPALTEVMNKLRQNKEFMDYRNKRGKMLLSRRNQLLLEFSFWNEPVPRPGPNIYELRSYQLRPGTMIEWGNYWARAIEIRQQNQEAVGGFFSQIGSLYQVHHLWAYKDLQSRETTRNAAWQRDGWDEVVYYTGQIVDHENTCRSLLEADAPFHSAESELSALLTGDTFHFDFAMAAVKALNPKAEVARAQAALAVNISAARGLQDVLRSNLGPKGTMKMLVSGAGDIKLTKDGNVLLHEMQIQHPTASLIAKVATAQDDITGDGTTSNVLIIGELLKQADLYVSEGLHPRIIAEGFEAAKEKALAALEEVKVTQEMDRETLINVARTSLRTKVHTELADLLTEAVVDAVLAIAKPNEPIDLYMVEIMEMKHKTDCDTQLIRGLVLDHGARHPDMKKRVEDAYVLTCNVSLEYEKTEVNSGFFYKSAGEREKLVAAERKFIEDRVQKIIALKNKVCPNGEKGFVVINQKGIDPFSLDALAKEGIVALRRAKRRNMERLTLACGGIAMNSVDDLTAECLGHAGLVYEHTLGEEKYTFIEKCGNPRSVTLLVKGPNKHTLTQIKDAVRDGLRAVKNAIEDGCVVPGAGAFEVAVADALVKHKPNVKGRAQLGVQAFADALLVIPKVLAQNSGYDPQETLLKLQTEYKESGQLVGVDLSTGEPMVAGEAGVWDNYSVKKQLLHSCTVIASNILLVDEIMRAGMSSLRAADEMLNIPAGKMIMGTRAADGRDGESPTREVEVQPFKMDTYPVTNADFRDFVRAQKYKTEAETFGWSFVFQDFVPEELKSKVTQRIESAPWWLPIEQVFWRQPAGPGSGIRERLGYPVVQVSWNDAQAFCKWKGKRLPTEEEWEWAARGGLQGRAYPWGNKFQANRTNLWQGSFPDKDSAEDGYHGISPVTAFPPQNSYGLYDMMGNTWEWTSTRFPAAQPMYVLRGASWIDTVDGSANHKARVSTRMGNTPDSASDNLGFRCAVDDGQKRGKKKDKAEL</sequence>